<dbReference type="HAMAP" id="MF_00158">
    <property type="entry name" value="PanC"/>
    <property type="match status" value="1"/>
</dbReference>
<dbReference type="GO" id="GO:0005524">
    <property type="term" value="F:ATP binding"/>
    <property type="evidence" value="ECO:0007669"/>
    <property type="project" value="UniProtKB-KW"/>
</dbReference>
<dbReference type="SUPFAM" id="SSF52374">
    <property type="entry name" value="Nucleotidylyl transferase"/>
    <property type="match status" value="1"/>
</dbReference>
<dbReference type="RefSeq" id="WP_194738999.1">
    <property type="nucleotide sequence ID" value="NZ_JADKYY010000004.1"/>
</dbReference>
<comment type="subcellular location">
    <subcellularLocation>
        <location evidence="8">Cytoplasm</location>
    </subcellularLocation>
</comment>
<name>A0A930YVH0_9FLAO</name>
<keyword evidence="4 8" id="KW-0566">Pantothenate biosynthesis</keyword>
<evidence type="ECO:0000256" key="3">
    <source>
        <dbReference type="ARBA" id="ARBA00022598"/>
    </source>
</evidence>
<reference evidence="9" key="1">
    <citation type="submission" date="2020-11" db="EMBL/GenBank/DDBJ databases">
        <title>Genome seq and assembly of Planobacterium sp.</title>
        <authorList>
            <person name="Chhetri G."/>
        </authorList>
    </citation>
    <scope>NUCLEOTIDE SEQUENCE</scope>
    <source>
        <strain evidence="9">GCR5</strain>
    </source>
</reference>
<comment type="miscellaneous">
    <text evidence="8">The reaction proceeds by a bi uni uni bi ping pong mechanism.</text>
</comment>
<feature type="binding site" evidence="8">
    <location>
        <position position="61"/>
    </location>
    <ligand>
        <name>(R)-pantoate</name>
        <dbReference type="ChEBI" id="CHEBI:15980"/>
    </ligand>
</feature>
<feature type="binding site" evidence="8">
    <location>
        <begin position="30"/>
        <end position="37"/>
    </location>
    <ligand>
        <name>ATP</name>
        <dbReference type="ChEBI" id="CHEBI:30616"/>
    </ligand>
</feature>
<evidence type="ECO:0000313" key="10">
    <source>
        <dbReference type="Proteomes" id="UP000694480"/>
    </source>
</evidence>
<dbReference type="Gene3D" id="3.30.1300.10">
    <property type="entry name" value="Pantoate-beta-alanine ligase, C-terminal domain"/>
    <property type="match status" value="1"/>
</dbReference>
<feature type="active site" description="Proton donor" evidence="8">
    <location>
        <position position="37"/>
    </location>
</feature>
<gene>
    <name evidence="8" type="primary">panC</name>
    <name evidence="9" type="ORF">IC612_04600</name>
</gene>
<keyword evidence="8" id="KW-0963">Cytoplasm</keyword>
<dbReference type="GO" id="GO:0015940">
    <property type="term" value="P:pantothenate biosynthetic process"/>
    <property type="evidence" value="ECO:0007669"/>
    <property type="project" value="UniProtKB-UniRule"/>
</dbReference>
<dbReference type="PANTHER" id="PTHR21299:SF1">
    <property type="entry name" value="PANTOATE--BETA-ALANINE LIGASE"/>
    <property type="match status" value="1"/>
</dbReference>
<dbReference type="EMBL" id="JADKYY010000004">
    <property type="protein sequence ID" value="MBF5027075.1"/>
    <property type="molecule type" value="Genomic_DNA"/>
</dbReference>
<comment type="caution">
    <text evidence="9">The sequence shown here is derived from an EMBL/GenBank/DDBJ whole genome shotgun (WGS) entry which is preliminary data.</text>
</comment>
<organism evidence="9 10">
    <name type="scientific">Planobacterium oryzisoli</name>
    <dbReference type="NCBI Taxonomy" id="2771435"/>
    <lineage>
        <taxon>Bacteria</taxon>
        <taxon>Pseudomonadati</taxon>
        <taxon>Bacteroidota</taxon>
        <taxon>Flavobacteriia</taxon>
        <taxon>Flavobacteriales</taxon>
        <taxon>Weeksellaceae</taxon>
        <taxon>Chryseobacterium group</taxon>
        <taxon>Chryseobacterium</taxon>
    </lineage>
</organism>
<dbReference type="InterPro" id="IPR042176">
    <property type="entry name" value="Pantoate_ligase_C"/>
</dbReference>
<dbReference type="PANTHER" id="PTHR21299">
    <property type="entry name" value="CYTIDYLATE KINASE/PANTOATE-BETA-ALANINE LIGASE"/>
    <property type="match status" value="1"/>
</dbReference>
<dbReference type="InterPro" id="IPR014729">
    <property type="entry name" value="Rossmann-like_a/b/a_fold"/>
</dbReference>
<evidence type="ECO:0000256" key="2">
    <source>
        <dbReference type="ARBA" id="ARBA00009256"/>
    </source>
</evidence>
<accession>A0A930YVH0</accession>
<comment type="caution">
    <text evidence="8">Lacks conserved residue(s) required for the propagation of feature annotation.</text>
</comment>
<evidence type="ECO:0000256" key="6">
    <source>
        <dbReference type="ARBA" id="ARBA00022840"/>
    </source>
</evidence>
<dbReference type="Proteomes" id="UP000694480">
    <property type="component" value="Unassembled WGS sequence"/>
</dbReference>
<evidence type="ECO:0000256" key="4">
    <source>
        <dbReference type="ARBA" id="ARBA00022655"/>
    </source>
</evidence>
<proteinExistence type="inferred from homology"/>
<dbReference type="InterPro" id="IPR003721">
    <property type="entry name" value="Pantoate_ligase"/>
</dbReference>
<dbReference type="NCBIfam" id="TIGR00018">
    <property type="entry name" value="panC"/>
    <property type="match status" value="1"/>
</dbReference>
<dbReference type="CDD" id="cd00560">
    <property type="entry name" value="PanC"/>
    <property type="match status" value="1"/>
</dbReference>
<comment type="catalytic activity">
    <reaction evidence="7 8">
        <text>(R)-pantoate + beta-alanine + ATP = (R)-pantothenate + AMP + diphosphate + H(+)</text>
        <dbReference type="Rhea" id="RHEA:10912"/>
        <dbReference type="ChEBI" id="CHEBI:15378"/>
        <dbReference type="ChEBI" id="CHEBI:15980"/>
        <dbReference type="ChEBI" id="CHEBI:29032"/>
        <dbReference type="ChEBI" id="CHEBI:30616"/>
        <dbReference type="ChEBI" id="CHEBI:33019"/>
        <dbReference type="ChEBI" id="CHEBI:57966"/>
        <dbReference type="ChEBI" id="CHEBI:456215"/>
        <dbReference type="EC" id="6.3.2.1"/>
    </reaction>
</comment>
<comment type="pathway">
    <text evidence="1 8">Cofactor biosynthesis; (R)-pantothenate biosynthesis; (R)-pantothenate from (R)-pantoate and beta-alanine: step 1/1.</text>
</comment>
<comment type="subunit">
    <text evidence="8">Homodimer.</text>
</comment>
<evidence type="ECO:0000256" key="8">
    <source>
        <dbReference type="HAMAP-Rule" id="MF_00158"/>
    </source>
</evidence>
<evidence type="ECO:0000256" key="5">
    <source>
        <dbReference type="ARBA" id="ARBA00022741"/>
    </source>
</evidence>
<dbReference type="EC" id="6.3.2.1" evidence="8"/>
<feature type="binding site" evidence="8">
    <location>
        <begin position="149"/>
        <end position="152"/>
    </location>
    <ligand>
        <name>ATP</name>
        <dbReference type="ChEBI" id="CHEBI:30616"/>
    </ligand>
</feature>
<keyword evidence="10" id="KW-1185">Reference proteome</keyword>
<keyword evidence="5 8" id="KW-0547">Nucleotide-binding</keyword>
<evidence type="ECO:0000256" key="1">
    <source>
        <dbReference type="ARBA" id="ARBA00004990"/>
    </source>
</evidence>
<keyword evidence="6 8" id="KW-0067">ATP-binding</keyword>
<dbReference type="GO" id="GO:0005829">
    <property type="term" value="C:cytosol"/>
    <property type="evidence" value="ECO:0007669"/>
    <property type="project" value="TreeGrafter"/>
</dbReference>
<feature type="binding site" evidence="8">
    <location>
        <begin position="186"/>
        <end position="189"/>
    </location>
    <ligand>
        <name>ATP</name>
        <dbReference type="ChEBI" id="CHEBI:30616"/>
    </ligand>
</feature>
<dbReference type="Pfam" id="PF02569">
    <property type="entry name" value="Pantoate_ligase"/>
    <property type="match status" value="1"/>
</dbReference>
<sequence length="282" mass="32603">MEILRSKEALRAYIERNREMGKIIGFAPTMGALHDGHLSLFAAARKENNLVVASIFINPTQFNNPADLHNYPRTMEADIQLLQSTGDVDALYIPAVSDMYPHGTKSKSYDFGGLENQMEGRFRTGHFDGVGTVVEELFLQVRPDNAYFGEKDYQQLRIIEHLSQSKKMGIKIHPVPIMREKNGLAMSSRNERLSSEVRQAAGMIYQTLQRVDEWFRVLSIEEIKKRVEDIFAKEKYFNLEYFVIADEQTLEETDFFYKDRSYRAFIAVYAGEIRLIDNKHLE</sequence>
<feature type="binding site" evidence="8">
    <location>
        <position position="61"/>
    </location>
    <ligand>
        <name>beta-alanine</name>
        <dbReference type="ChEBI" id="CHEBI:57966"/>
    </ligand>
</feature>
<dbReference type="AlphaFoldDB" id="A0A930YVH0"/>
<dbReference type="Gene3D" id="3.40.50.620">
    <property type="entry name" value="HUPs"/>
    <property type="match status" value="1"/>
</dbReference>
<protein>
    <recommendedName>
        <fullName evidence="8">Pantothenate synthetase</fullName>
        <shortName evidence="8">PS</shortName>
        <ecNumber evidence="8">6.3.2.1</ecNumber>
    </recommendedName>
    <alternativeName>
        <fullName evidence="8">Pantoate--beta-alanine ligase</fullName>
    </alternativeName>
    <alternativeName>
        <fullName evidence="8">Pantoate-activating enzyme</fullName>
    </alternativeName>
</protein>
<evidence type="ECO:0000256" key="7">
    <source>
        <dbReference type="ARBA" id="ARBA00048258"/>
    </source>
</evidence>
<feature type="binding site" evidence="8">
    <location>
        <position position="155"/>
    </location>
    <ligand>
        <name>(R)-pantoate</name>
        <dbReference type="ChEBI" id="CHEBI:15980"/>
    </ligand>
</feature>
<comment type="function">
    <text evidence="8">Catalyzes the condensation of pantoate with beta-alanine in an ATP-dependent reaction via a pantoyl-adenylate intermediate.</text>
</comment>
<comment type="similarity">
    <text evidence="2 8">Belongs to the pantothenate synthetase family.</text>
</comment>
<keyword evidence="3 8" id="KW-0436">Ligase</keyword>
<dbReference type="GO" id="GO:0004592">
    <property type="term" value="F:pantoate-beta-alanine ligase activity"/>
    <property type="evidence" value="ECO:0007669"/>
    <property type="project" value="UniProtKB-UniRule"/>
</dbReference>
<evidence type="ECO:0000313" key="9">
    <source>
        <dbReference type="EMBL" id="MBF5027075.1"/>
    </source>
</evidence>